<feature type="region of interest" description="Disordered" evidence="1">
    <location>
        <begin position="1"/>
        <end position="20"/>
    </location>
</feature>
<protein>
    <submittedName>
        <fullName evidence="2">DUF1800 domain-containing protein</fullName>
    </submittedName>
</protein>
<feature type="compositionally biased region" description="Pro residues" evidence="1">
    <location>
        <begin position="46"/>
        <end position="60"/>
    </location>
</feature>
<name>A0ABT8DVP5_9BURK</name>
<dbReference type="RefSeq" id="WP_290358529.1">
    <property type="nucleotide sequence ID" value="NZ_JAUHHC010000002.1"/>
</dbReference>
<evidence type="ECO:0000313" key="3">
    <source>
        <dbReference type="Proteomes" id="UP001228044"/>
    </source>
</evidence>
<proteinExistence type="predicted"/>
<accession>A0ABT8DVP5</accession>
<dbReference type="Proteomes" id="UP001228044">
    <property type="component" value="Unassembled WGS sequence"/>
</dbReference>
<dbReference type="InterPro" id="IPR014917">
    <property type="entry name" value="DUF1800"/>
</dbReference>
<comment type="caution">
    <text evidence="2">The sequence shown here is derived from an EMBL/GenBank/DDBJ whole genome shotgun (WGS) entry which is preliminary data.</text>
</comment>
<gene>
    <name evidence="2" type="ORF">QWJ38_08010</name>
</gene>
<keyword evidence="3" id="KW-1185">Reference proteome</keyword>
<reference evidence="2 3" key="1">
    <citation type="submission" date="2023-06" db="EMBL/GenBank/DDBJ databases">
        <title>Pelomonas sp. PFR6 16S ribosomal RNA gene Genome sequencing and assembly.</title>
        <authorList>
            <person name="Woo H."/>
        </authorList>
    </citation>
    <scope>NUCLEOTIDE SEQUENCE [LARGE SCALE GENOMIC DNA]</scope>
    <source>
        <strain evidence="2 3">PFR6</strain>
    </source>
</reference>
<organism evidence="2 3">
    <name type="scientific">Roseateles violae</name>
    <dbReference type="NCBI Taxonomy" id="3058042"/>
    <lineage>
        <taxon>Bacteria</taxon>
        <taxon>Pseudomonadati</taxon>
        <taxon>Pseudomonadota</taxon>
        <taxon>Betaproteobacteria</taxon>
        <taxon>Burkholderiales</taxon>
        <taxon>Sphaerotilaceae</taxon>
        <taxon>Roseateles</taxon>
    </lineage>
</organism>
<dbReference type="PANTHER" id="PTHR43737">
    <property type="entry name" value="BLL7424 PROTEIN"/>
    <property type="match status" value="1"/>
</dbReference>
<feature type="region of interest" description="Disordered" evidence="1">
    <location>
        <begin position="35"/>
        <end position="63"/>
    </location>
</feature>
<evidence type="ECO:0000313" key="2">
    <source>
        <dbReference type="EMBL" id="MDN3920221.1"/>
    </source>
</evidence>
<evidence type="ECO:0000256" key="1">
    <source>
        <dbReference type="SAM" id="MobiDB-lite"/>
    </source>
</evidence>
<sequence length="567" mass="59611">MSTFTTDRPPPAPPLPADGAARAILPPSLAAALSGCGGGGGAEMAVPPPPASPPPPPPPAAAALSDADAARLLTQAGFAASDAGIAAVKAKGYAAWLDEQFAIAPGISNYDWMISKGYGAAEYRGSTSGIDNALWRSWLSAPDALRQRVTLALSEIFVVSIDNVPVAWSSLTVAAYVDLLAEHAFGSFRELLGAVTLSNAMGVFLSMRGNQKEDAKTGRMPDENYAREVMQLFTIGLYELNPDGSPRLDEAGKPRETYTPATISELARVFTGWELADTAGTDPAAVRRPMVHLSGRFSAGAKKALDVDIPASADGPTALRLALDALAAHPNVGPFIGRQLIQRLVCSQPSPAYVQRVAAVFDNNGAGRRGDLRAVIRAILLDAEARQPAASPSSGRLREPMLRFIQWARSFGVSSASGLWSVGDTSNPATRLGQSPLRSPSAFNFFRPGYVPPNSTLGEHRVTAPEFQLCNESSVAGYLNFMQTVIAGEFAELRPDYTAELALAGDATALVERVALLLAGGDLQPATRSTIAAAVAQIRADTEAGRASRVHATLLLVMASPDYQVQK</sequence>
<dbReference type="Pfam" id="PF08811">
    <property type="entry name" value="DUF1800"/>
    <property type="match status" value="1"/>
</dbReference>
<dbReference type="EMBL" id="JAUHHC010000002">
    <property type="protein sequence ID" value="MDN3920221.1"/>
    <property type="molecule type" value="Genomic_DNA"/>
</dbReference>
<dbReference type="PANTHER" id="PTHR43737:SF1">
    <property type="entry name" value="DUF1501 DOMAIN-CONTAINING PROTEIN"/>
    <property type="match status" value="1"/>
</dbReference>